<dbReference type="RefSeq" id="WP_037270834.1">
    <property type="nucleotide sequence ID" value="NZ_KN293977.1"/>
</dbReference>
<dbReference type="Proteomes" id="UP000030021">
    <property type="component" value="Unassembled WGS sequence"/>
</dbReference>
<evidence type="ECO:0000313" key="3">
    <source>
        <dbReference type="Proteomes" id="UP000030021"/>
    </source>
</evidence>
<dbReference type="PATRIC" id="fig|1288298.3.peg.1156"/>
<dbReference type="PANTHER" id="PTHR36302">
    <property type="entry name" value="BLR7088 PROTEIN"/>
    <property type="match status" value="1"/>
</dbReference>
<dbReference type="eggNOG" id="COG2847">
    <property type="taxonomic scope" value="Bacteria"/>
</dbReference>
<dbReference type="AlphaFoldDB" id="A0A0A0HPP8"/>
<dbReference type="HOGENOM" id="CLU_100939_2_2_5"/>
<comment type="caution">
    <text evidence="2">The sequence shown here is derived from an EMBL/GenBank/DDBJ whole genome shotgun (WGS) entry which is preliminary data.</text>
</comment>
<name>A0A0A0HPP8_9RHOB</name>
<reference evidence="2 3" key="1">
    <citation type="submission" date="2013-01" db="EMBL/GenBank/DDBJ databases">
        <authorList>
            <person name="Fiebig A."/>
            <person name="Goeker M."/>
            <person name="Klenk H.-P.P."/>
        </authorList>
    </citation>
    <scope>NUCLEOTIDE SEQUENCE [LARGE SCALE GENOMIC DNA]</scope>
    <source>
        <strain evidence="2 3">DSM 17069</strain>
    </source>
</reference>
<dbReference type="InterPro" id="IPR058248">
    <property type="entry name" value="Lxx211020-like"/>
</dbReference>
<dbReference type="SUPFAM" id="SSF110087">
    <property type="entry name" value="DR1885-like metal-binding protein"/>
    <property type="match status" value="1"/>
</dbReference>
<keyword evidence="1" id="KW-0732">Signal</keyword>
<feature type="signal peptide" evidence="1">
    <location>
        <begin position="1"/>
        <end position="20"/>
    </location>
</feature>
<accession>A0A0A0HPP8</accession>
<dbReference type="Pfam" id="PF04314">
    <property type="entry name" value="PCuAC"/>
    <property type="match status" value="1"/>
</dbReference>
<evidence type="ECO:0008006" key="4">
    <source>
        <dbReference type="Google" id="ProtNLM"/>
    </source>
</evidence>
<evidence type="ECO:0000256" key="1">
    <source>
        <dbReference type="SAM" id="SignalP"/>
    </source>
</evidence>
<dbReference type="Gene3D" id="2.60.40.1890">
    <property type="entry name" value="PCu(A)C copper chaperone"/>
    <property type="match status" value="1"/>
</dbReference>
<sequence>MKQFFLALLGAIALSGAAHAHSVKKNTLEIIHPHINEPFAGAKSAAAYMAISNEGATADRLIAIETTAAKKTTLHTTDHGSDGVARMQPVAGIEIPPGETVNLEPGGLHVMLMGLTAPLKEGDMVSATFHFEQAGAVTVEFMVDPTDGVDHSKMGH</sequence>
<dbReference type="InterPro" id="IPR007410">
    <property type="entry name" value="LpqE-like"/>
</dbReference>
<proteinExistence type="predicted"/>
<dbReference type="PANTHER" id="PTHR36302:SF1">
    <property type="entry name" value="COPPER CHAPERONE PCU(A)C"/>
    <property type="match status" value="1"/>
</dbReference>
<dbReference type="InterPro" id="IPR036182">
    <property type="entry name" value="PCuAC_sf"/>
</dbReference>
<dbReference type="OrthoDB" id="9796962at2"/>
<organism evidence="2 3">
    <name type="scientific">Roseovarius mucosus DSM 17069</name>
    <dbReference type="NCBI Taxonomy" id="1288298"/>
    <lineage>
        <taxon>Bacteria</taxon>
        <taxon>Pseudomonadati</taxon>
        <taxon>Pseudomonadota</taxon>
        <taxon>Alphaproteobacteria</taxon>
        <taxon>Rhodobacterales</taxon>
        <taxon>Roseobacteraceae</taxon>
        <taxon>Roseovarius</taxon>
    </lineage>
</organism>
<dbReference type="STRING" id="215743.ROSMUCSMR3_03850"/>
<feature type="chain" id="PRO_5001963420" description="Copper chaperone PCu(A)C" evidence="1">
    <location>
        <begin position="21"/>
        <end position="156"/>
    </location>
</feature>
<gene>
    <name evidence="2" type="ORF">rosmuc_01144</name>
</gene>
<protein>
    <recommendedName>
        <fullName evidence="4">Copper chaperone PCu(A)C</fullName>
    </recommendedName>
</protein>
<evidence type="ECO:0000313" key="2">
    <source>
        <dbReference type="EMBL" id="KGM88921.1"/>
    </source>
</evidence>
<dbReference type="EMBL" id="AONH01000005">
    <property type="protein sequence ID" value="KGM88921.1"/>
    <property type="molecule type" value="Genomic_DNA"/>
</dbReference>